<reference evidence="6" key="1">
    <citation type="submission" date="2022-09" db="EMBL/GenBank/DDBJ databases">
        <title>Intensive care unit water sources are persistently colonized with multi-drug resistant bacteria and are the site of extensive horizontal gene transfer of antibiotic resistance genes.</title>
        <authorList>
            <person name="Diorio-Toth L."/>
        </authorList>
    </citation>
    <scope>NUCLEOTIDE SEQUENCE</scope>
    <source>
        <strain evidence="6">GD03725</strain>
    </source>
</reference>
<dbReference type="Gene3D" id="3.40.50.300">
    <property type="entry name" value="P-loop containing nucleotide triphosphate hydrolases"/>
    <property type="match status" value="1"/>
</dbReference>
<evidence type="ECO:0000313" key="6">
    <source>
        <dbReference type="EMBL" id="MDH1439342.1"/>
    </source>
</evidence>
<organism evidence="6 7">
    <name type="scientific">Acinetobacter johnsonii</name>
    <dbReference type="NCBI Taxonomy" id="40214"/>
    <lineage>
        <taxon>Bacteria</taxon>
        <taxon>Pseudomonadati</taxon>
        <taxon>Pseudomonadota</taxon>
        <taxon>Gammaproteobacteria</taxon>
        <taxon>Moraxellales</taxon>
        <taxon>Moraxellaceae</taxon>
        <taxon>Acinetobacter</taxon>
    </lineage>
</organism>
<keyword evidence="3" id="KW-0347">Helicase</keyword>
<name>A0AA42U8F6_ACIJO</name>
<gene>
    <name evidence="6" type="ORF">N5I27_13530</name>
</gene>
<keyword evidence="4" id="KW-0067">ATP-binding</keyword>
<protein>
    <submittedName>
        <fullName evidence="6">UvrD-helicase domain-containing protein</fullName>
    </submittedName>
</protein>
<sequence length="140" mass="16154">MKLTDDQLKAIQYIENNSAIMACPGSGKTTILINKMVVCHKKMKKHNGFIALSFTKKSSYDLKLRFNKIGNNSINNFFGTIDDFFLNEIIRPFLSNIWKGNSKELEVVKILNKLESQHFIDDPSRKRISLKDIEDENRAE</sequence>
<proteinExistence type="predicted"/>
<comment type="caution">
    <text evidence="6">The sequence shown here is derived from an EMBL/GenBank/DDBJ whole genome shotgun (WGS) entry which is preliminary data.</text>
</comment>
<dbReference type="Proteomes" id="UP001161567">
    <property type="component" value="Unassembled WGS sequence"/>
</dbReference>
<evidence type="ECO:0000256" key="1">
    <source>
        <dbReference type="ARBA" id="ARBA00022741"/>
    </source>
</evidence>
<dbReference type="AlphaFoldDB" id="A0AA42U8F6"/>
<accession>A0AA42U8F6</accession>
<evidence type="ECO:0000259" key="5">
    <source>
        <dbReference type="Pfam" id="PF00580"/>
    </source>
</evidence>
<evidence type="ECO:0000256" key="4">
    <source>
        <dbReference type="ARBA" id="ARBA00022840"/>
    </source>
</evidence>
<feature type="domain" description="UvrD-like helicase ATP-binding" evidence="5">
    <location>
        <begin position="3"/>
        <end position="84"/>
    </location>
</feature>
<evidence type="ECO:0000256" key="3">
    <source>
        <dbReference type="ARBA" id="ARBA00022806"/>
    </source>
</evidence>
<keyword evidence="2" id="KW-0378">Hydrolase</keyword>
<dbReference type="InterPro" id="IPR027417">
    <property type="entry name" value="P-loop_NTPase"/>
</dbReference>
<evidence type="ECO:0000313" key="7">
    <source>
        <dbReference type="Proteomes" id="UP001161567"/>
    </source>
</evidence>
<dbReference type="Pfam" id="PF00580">
    <property type="entry name" value="UvrD-helicase"/>
    <property type="match status" value="1"/>
</dbReference>
<dbReference type="SUPFAM" id="SSF52540">
    <property type="entry name" value="P-loop containing nucleoside triphosphate hydrolases"/>
    <property type="match status" value="1"/>
</dbReference>
<dbReference type="InterPro" id="IPR014016">
    <property type="entry name" value="UvrD-like_ATP-bd"/>
</dbReference>
<dbReference type="RefSeq" id="WP_279746946.1">
    <property type="nucleotide sequence ID" value="NZ_JAOCIL010000001.1"/>
</dbReference>
<evidence type="ECO:0000256" key="2">
    <source>
        <dbReference type="ARBA" id="ARBA00022801"/>
    </source>
</evidence>
<dbReference type="GO" id="GO:0004386">
    <property type="term" value="F:helicase activity"/>
    <property type="evidence" value="ECO:0007669"/>
    <property type="project" value="UniProtKB-KW"/>
</dbReference>
<dbReference type="GO" id="GO:0005524">
    <property type="term" value="F:ATP binding"/>
    <property type="evidence" value="ECO:0007669"/>
    <property type="project" value="UniProtKB-KW"/>
</dbReference>
<keyword evidence="1" id="KW-0547">Nucleotide-binding</keyword>
<dbReference type="EMBL" id="JAOCIL010000001">
    <property type="protein sequence ID" value="MDH1439342.1"/>
    <property type="molecule type" value="Genomic_DNA"/>
</dbReference>
<dbReference type="GO" id="GO:0016787">
    <property type="term" value="F:hydrolase activity"/>
    <property type="evidence" value="ECO:0007669"/>
    <property type="project" value="UniProtKB-KW"/>
</dbReference>